<dbReference type="Gene3D" id="3.30.70.270">
    <property type="match status" value="1"/>
</dbReference>
<dbReference type="PANTHER" id="PTHR45138">
    <property type="entry name" value="REGULATORY COMPONENTS OF SENSORY TRANSDUCTION SYSTEM"/>
    <property type="match status" value="1"/>
</dbReference>
<accession>A0A6V8NBI2</accession>
<feature type="domain" description="GGDEF" evidence="4">
    <location>
        <begin position="205"/>
        <end position="337"/>
    </location>
</feature>
<evidence type="ECO:0000256" key="3">
    <source>
        <dbReference type="SAM" id="Coils"/>
    </source>
</evidence>
<evidence type="ECO:0000313" key="5">
    <source>
        <dbReference type="EMBL" id="GFO69982.1"/>
    </source>
</evidence>
<keyword evidence="3" id="KW-0175">Coiled coil</keyword>
<dbReference type="SMART" id="SM00267">
    <property type="entry name" value="GGDEF"/>
    <property type="match status" value="1"/>
</dbReference>
<evidence type="ECO:0000259" key="4">
    <source>
        <dbReference type="PROSITE" id="PS50887"/>
    </source>
</evidence>
<dbReference type="GO" id="GO:0043709">
    <property type="term" value="P:cell adhesion involved in single-species biofilm formation"/>
    <property type="evidence" value="ECO:0007669"/>
    <property type="project" value="TreeGrafter"/>
</dbReference>
<keyword evidence="6" id="KW-1185">Reference proteome</keyword>
<evidence type="ECO:0000313" key="6">
    <source>
        <dbReference type="Proteomes" id="UP000587586"/>
    </source>
</evidence>
<dbReference type="InterPro" id="IPR000160">
    <property type="entry name" value="GGDEF_dom"/>
</dbReference>
<dbReference type="RefSeq" id="WP_183362573.1">
    <property type="nucleotide sequence ID" value="NZ_BLXZ01000008.1"/>
</dbReference>
<dbReference type="CDD" id="cd01949">
    <property type="entry name" value="GGDEF"/>
    <property type="match status" value="1"/>
</dbReference>
<dbReference type="EC" id="2.7.7.65" evidence="1"/>
<dbReference type="GO" id="GO:0052621">
    <property type="term" value="F:diguanylate cyclase activity"/>
    <property type="evidence" value="ECO:0007669"/>
    <property type="project" value="UniProtKB-EC"/>
</dbReference>
<dbReference type="Pfam" id="PF00990">
    <property type="entry name" value="GGDEF"/>
    <property type="match status" value="1"/>
</dbReference>
<dbReference type="EMBL" id="BLXZ01000008">
    <property type="protein sequence ID" value="GFO69982.1"/>
    <property type="molecule type" value="Genomic_DNA"/>
</dbReference>
<dbReference type="GO" id="GO:1902201">
    <property type="term" value="P:negative regulation of bacterial-type flagellum-dependent cell motility"/>
    <property type="evidence" value="ECO:0007669"/>
    <property type="project" value="TreeGrafter"/>
</dbReference>
<feature type="coiled-coil region" evidence="3">
    <location>
        <begin position="99"/>
        <end position="167"/>
    </location>
</feature>
<comment type="catalytic activity">
    <reaction evidence="2">
        <text>2 GTP = 3',3'-c-di-GMP + 2 diphosphate</text>
        <dbReference type="Rhea" id="RHEA:24898"/>
        <dbReference type="ChEBI" id="CHEBI:33019"/>
        <dbReference type="ChEBI" id="CHEBI:37565"/>
        <dbReference type="ChEBI" id="CHEBI:58805"/>
        <dbReference type="EC" id="2.7.7.65"/>
    </reaction>
</comment>
<gene>
    <name evidence="5" type="ORF">GMLC_35610</name>
</gene>
<dbReference type="PROSITE" id="PS50887">
    <property type="entry name" value="GGDEF"/>
    <property type="match status" value="1"/>
</dbReference>
<sequence length="344" mass="37861">MGSLTQLFVFLAGLILGLALLPALRRTLKSMGAQQLREVFERLLPVAQLGTVPPFDKKEALIEPLSPDPASHPVDPREQQINDSAQAVRSILLILTAVIERTEQAASESSQALKKLRESFDRAGLPAEVAAATSRLTEQIDRMISNNASLREKLASSQKILSAQQRQIEMLRTAVLVDGMTRLANRSYFDDKLAEMLRLRQRYDESFFLIILDVDHFKSINDTHGHQAGDLILKGVAQQIRTTLRESDFVARFGGDEFAVILIKSTPQAAEAVALKLCAGVRERRYAFENVGITVTLSIGAAEATEFDTVESLVERADAALYRVKEGGRNGVFFAENPVSGLLS</sequence>
<dbReference type="GO" id="GO:0005886">
    <property type="term" value="C:plasma membrane"/>
    <property type="evidence" value="ECO:0007669"/>
    <property type="project" value="TreeGrafter"/>
</dbReference>
<dbReference type="AlphaFoldDB" id="A0A6V8NBI2"/>
<comment type="caution">
    <text evidence="5">The sequence shown here is derived from an EMBL/GenBank/DDBJ whole genome shotgun (WGS) entry which is preliminary data.</text>
</comment>
<reference evidence="6" key="1">
    <citation type="submission" date="2020-06" db="EMBL/GenBank/DDBJ databases">
        <title>Draft genomic sequecing of Geomonas sp. Red745.</title>
        <authorList>
            <person name="Itoh H."/>
            <person name="Xu Z.X."/>
            <person name="Ushijima N."/>
            <person name="Masuda Y."/>
            <person name="Shiratori Y."/>
            <person name="Senoo K."/>
        </authorList>
    </citation>
    <scope>NUCLEOTIDE SEQUENCE [LARGE SCALE GENOMIC DNA]</scope>
    <source>
        <strain evidence="6">Red745</strain>
    </source>
</reference>
<organism evidence="5 6">
    <name type="scientific">Geomonas limicola</name>
    <dbReference type="NCBI Taxonomy" id="2740186"/>
    <lineage>
        <taxon>Bacteria</taxon>
        <taxon>Pseudomonadati</taxon>
        <taxon>Thermodesulfobacteriota</taxon>
        <taxon>Desulfuromonadia</taxon>
        <taxon>Geobacterales</taxon>
        <taxon>Geobacteraceae</taxon>
        <taxon>Geomonas</taxon>
    </lineage>
</organism>
<dbReference type="InterPro" id="IPR050469">
    <property type="entry name" value="Diguanylate_Cyclase"/>
</dbReference>
<protein>
    <recommendedName>
        <fullName evidence="1">diguanylate cyclase</fullName>
        <ecNumber evidence="1">2.7.7.65</ecNumber>
    </recommendedName>
</protein>
<evidence type="ECO:0000256" key="2">
    <source>
        <dbReference type="ARBA" id="ARBA00034247"/>
    </source>
</evidence>
<dbReference type="InterPro" id="IPR043128">
    <property type="entry name" value="Rev_trsase/Diguanyl_cyclase"/>
</dbReference>
<name>A0A6V8NBI2_9BACT</name>
<proteinExistence type="predicted"/>
<dbReference type="NCBIfam" id="TIGR00254">
    <property type="entry name" value="GGDEF"/>
    <property type="match status" value="1"/>
</dbReference>
<dbReference type="PANTHER" id="PTHR45138:SF9">
    <property type="entry name" value="DIGUANYLATE CYCLASE DGCM-RELATED"/>
    <property type="match status" value="1"/>
</dbReference>
<dbReference type="SUPFAM" id="SSF55073">
    <property type="entry name" value="Nucleotide cyclase"/>
    <property type="match status" value="1"/>
</dbReference>
<dbReference type="FunFam" id="3.30.70.270:FF:000001">
    <property type="entry name" value="Diguanylate cyclase domain protein"/>
    <property type="match status" value="1"/>
</dbReference>
<dbReference type="InterPro" id="IPR029787">
    <property type="entry name" value="Nucleotide_cyclase"/>
</dbReference>
<evidence type="ECO:0000256" key="1">
    <source>
        <dbReference type="ARBA" id="ARBA00012528"/>
    </source>
</evidence>
<dbReference type="Proteomes" id="UP000587586">
    <property type="component" value="Unassembled WGS sequence"/>
</dbReference>